<dbReference type="SUPFAM" id="SSF51126">
    <property type="entry name" value="Pectin lyase-like"/>
    <property type="match status" value="1"/>
</dbReference>
<evidence type="ECO:0000259" key="2">
    <source>
        <dbReference type="Pfam" id="PF13313"/>
    </source>
</evidence>
<keyword evidence="4" id="KW-1185">Reference proteome</keyword>
<dbReference type="InterPro" id="IPR025141">
    <property type="entry name" value="DUF4082"/>
</dbReference>
<dbReference type="EMBL" id="LT796768">
    <property type="protein sequence ID" value="SKB05000.1"/>
    <property type="molecule type" value="Genomic_DNA"/>
</dbReference>
<dbReference type="Proteomes" id="UP000191040">
    <property type="component" value="Chromosome I"/>
</dbReference>
<dbReference type="STRING" id="1736691.SAMN06295964_0797"/>
<dbReference type="OrthoDB" id="505641at2"/>
<gene>
    <name evidence="3" type="ORF">SAMN06295964_0797</name>
</gene>
<evidence type="ECO:0000256" key="1">
    <source>
        <dbReference type="SAM" id="MobiDB-lite"/>
    </source>
</evidence>
<accession>A0A1T4YTD4</accession>
<proteinExistence type="predicted"/>
<feature type="region of interest" description="Disordered" evidence="1">
    <location>
        <begin position="219"/>
        <end position="239"/>
    </location>
</feature>
<name>A0A1T4YTD4_9ACTN</name>
<evidence type="ECO:0000313" key="4">
    <source>
        <dbReference type="Proteomes" id="UP000191040"/>
    </source>
</evidence>
<dbReference type="Pfam" id="PF13313">
    <property type="entry name" value="DUF4082"/>
    <property type="match status" value="1"/>
</dbReference>
<evidence type="ECO:0000313" key="3">
    <source>
        <dbReference type="EMBL" id="SKB05000.1"/>
    </source>
</evidence>
<dbReference type="AlphaFoldDB" id="A0A1T4YTD4"/>
<protein>
    <recommendedName>
        <fullName evidence="2">DUF4082 domain-containing protein</fullName>
    </recommendedName>
</protein>
<feature type="domain" description="DUF4082" evidence="2">
    <location>
        <begin position="51"/>
        <end position="187"/>
    </location>
</feature>
<sequence length="478" mass="50547">MRKLLLISLGVIAALVALAVVAFLVIDPFDDGAPSGDVVSLWPEVPPAHVDVVNDEDPVELGTAFTSKVEGAVAGVRFWWTPRNAGPHVASLWSPDGERLATVDFGEAGGQEGWRTAWFDQPVEIDQGERYVVSYHAPQGHFAQTVGFSGQSFSGALEVEPGKSGVYAEGAESTFPTKSWESSQYWVDPLFMPAGEVPEAAAPSVPKIVDTDDFKASGFPTSADTGVPKDWEPQQTYTGDLDIDEPGTVLEDVRIVNGVLHVRAPDVTIRRVEFVGSRIDNLHANACNNDLVIEDSSFVRGDTELFQPAVQFGGYTATRVKVIGLSEGLRAGGAEHGCGPVVVDDSYLSIAPADGCPDVDWHGDGFQANSAAPVTIRDTTILLNHDEGCLGNGAIFHPENSGNERLTVEDVLVGGGGFAFRLGTPGSVSGLKVIADSWEYGPSHVTTCDRTTWGAGNEIVSVSEGGEVSAVGPLSCGR</sequence>
<organism evidence="3 4">
    <name type="scientific">Aeromicrobium choanae</name>
    <dbReference type="NCBI Taxonomy" id="1736691"/>
    <lineage>
        <taxon>Bacteria</taxon>
        <taxon>Bacillati</taxon>
        <taxon>Actinomycetota</taxon>
        <taxon>Actinomycetes</taxon>
        <taxon>Propionibacteriales</taxon>
        <taxon>Nocardioidaceae</taxon>
        <taxon>Aeromicrobium</taxon>
    </lineage>
</organism>
<dbReference type="RefSeq" id="WP_078698949.1">
    <property type="nucleotide sequence ID" value="NZ_LT796768.1"/>
</dbReference>
<reference evidence="4" key="1">
    <citation type="submission" date="2017-02" db="EMBL/GenBank/DDBJ databases">
        <authorList>
            <person name="Varghese N."/>
            <person name="Submissions S."/>
        </authorList>
    </citation>
    <scope>NUCLEOTIDE SEQUENCE [LARGE SCALE GENOMIC DNA]</scope>
    <source>
        <strain evidence="4">9H-4</strain>
    </source>
</reference>
<dbReference type="InterPro" id="IPR011050">
    <property type="entry name" value="Pectin_lyase_fold/virulence"/>
</dbReference>